<dbReference type="Proteomes" id="UP000761534">
    <property type="component" value="Unassembled WGS sequence"/>
</dbReference>
<comment type="caution">
    <text evidence="2">The sequence shown here is derived from an EMBL/GenBank/DDBJ whole genome shotgun (WGS) entry which is preliminary data.</text>
</comment>
<feature type="compositionally biased region" description="Basic and acidic residues" evidence="1">
    <location>
        <begin position="600"/>
        <end position="628"/>
    </location>
</feature>
<dbReference type="EMBL" id="SWFS01000365">
    <property type="protein sequence ID" value="KAA8908433.1"/>
    <property type="molecule type" value="Genomic_DNA"/>
</dbReference>
<dbReference type="AlphaFoldDB" id="A0A642V5T6"/>
<feature type="region of interest" description="Disordered" evidence="1">
    <location>
        <begin position="584"/>
        <end position="691"/>
    </location>
</feature>
<dbReference type="VEuPathDB" id="FungiDB:TRICI_004781"/>
<evidence type="ECO:0000313" key="3">
    <source>
        <dbReference type="Proteomes" id="UP000761534"/>
    </source>
</evidence>
<accession>A0A642V5T6</accession>
<name>A0A642V5T6_9ASCO</name>
<sequence>MIHVIVFPPTKSLSQRVHDAILNYASNTVVGPPARIDLPAYVKQIEDPERRFRIILEDDIALPNEHLLDLYESLHGDLTPRSAALFSIYLYKSGYYGRCCEVLLENLSLGGQGDILNVLSRQVIPTLCQEGPLQFDSRSLVVGNMLNALVVELGQPALALQLCHELGIEGAVFFSDLERIRRLREDRGQVTLGQIRREFQQPFAEVLRNEGLPLWTRLQVLDLVLTSYAREMGTQLNAASGFLSKPFVIQGLIRNYLILAQREVITQQEVETFSRAIGAYISRDCKYALHPRDLEALCQLGTTKDKFARHWKYVKKHYDRHDIVTKLNDNNNYAYIETLTVYLQHAIRLQESYDIVNIIQRGQGKFPALLLARAIERLAWARRKRQQEEDDEAMYYDPKDVDTRLLDKTLAIVPENTRNQALSGVFARLQKRPVVPGRILWNLILGIQKSGVAVNQSLERRIADALARRPHFEQMHYMSLPMSSPAGIMHLLKQYIWHMKRQRNPIADNLGTEADAKLLVAGITLIDEKQAQQQQTVSASLSKGGLATLVVALFKDWQGERAARVVEELYSQKIQPSDEILVPHQGQLQPPLPGLPTNNVHDKRTEKNHSKSHSTTHDHRICNHDPANRRTKHPVHVANNAHPSPQKPRPLRASCCRGPGGKRHKTRGNSWMGKPQTPPMDPFHRPERKRL</sequence>
<protein>
    <submittedName>
        <fullName evidence="2">Uncharacterized protein</fullName>
    </submittedName>
</protein>
<evidence type="ECO:0000256" key="1">
    <source>
        <dbReference type="SAM" id="MobiDB-lite"/>
    </source>
</evidence>
<reference evidence="2" key="1">
    <citation type="journal article" date="2019" name="G3 (Bethesda)">
        <title>Genome Assemblies of Two Rare Opportunistic Yeast Pathogens: Diutina rugosa (syn. Candida rugosa) and Trichomonascus ciferrii (syn. Candida ciferrii).</title>
        <authorList>
            <person name="Mixao V."/>
            <person name="Saus E."/>
            <person name="Hansen A.P."/>
            <person name="Lass-Florl C."/>
            <person name="Gabaldon T."/>
        </authorList>
    </citation>
    <scope>NUCLEOTIDE SEQUENCE</scope>
    <source>
        <strain evidence="2">CBS 4856</strain>
    </source>
</reference>
<dbReference type="OrthoDB" id="10687699at2759"/>
<organism evidence="2 3">
    <name type="scientific">Trichomonascus ciferrii</name>
    <dbReference type="NCBI Taxonomy" id="44093"/>
    <lineage>
        <taxon>Eukaryota</taxon>
        <taxon>Fungi</taxon>
        <taxon>Dikarya</taxon>
        <taxon>Ascomycota</taxon>
        <taxon>Saccharomycotina</taxon>
        <taxon>Dipodascomycetes</taxon>
        <taxon>Dipodascales</taxon>
        <taxon>Trichomonascaceae</taxon>
        <taxon>Trichomonascus</taxon>
        <taxon>Trichomonascus ciferrii complex</taxon>
    </lineage>
</organism>
<keyword evidence="3" id="KW-1185">Reference proteome</keyword>
<proteinExistence type="predicted"/>
<gene>
    <name evidence="2" type="ORF">TRICI_004781</name>
</gene>
<evidence type="ECO:0000313" key="2">
    <source>
        <dbReference type="EMBL" id="KAA8908433.1"/>
    </source>
</evidence>